<comment type="cofactor">
    <cofactor evidence="12">
        <name>Mg(2+)</name>
        <dbReference type="ChEBI" id="CHEBI:18420"/>
    </cofactor>
    <cofactor evidence="12">
        <name>Mn(2+)</name>
        <dbReference type="ChEBI" id="CHEBI:29035"/>
    </cofactor>
    <text evidence="12">Magnesium. Can also use manganese.</text>
</comment>
<feature type="chain" id="PRO_5039952845" description="FAD:protein FMN transferase" evidence="13">
    <location>
        <begin position="18"/>
        <end position="330"/>
    </location>
</feature>
<dbReference type="Pfam" id="PF02424">
    <property type="entry name" value="ApbE"/>
    <property type="match status" value="1"/>
</dbReference>
<name>A0A1M5XSG2_9GAMM</name>
<dbReference type="RefSeq" id="WP_067659578.1">
    <property type="nucleotide sequence ID" value="NZ_FQXG01000006.1"/>
</dbReference>
<dbReference type="PANTHER" id="PTHR30040">
    <property type="entry name" value="THIAMINE BIOSYNTHESIS LIPOPROTEIN APBE"/>
    <property type="match status" value="1"/>
</dbReference>
<dbReference type="EMBL" id="FQXG01000006">
    <property type="protein sequence ID" value="SHI02740.1"/>
    <property type="molecule type" value="Genomic_DNA"/>
</dbReference>
<evidence type="ECO:0000256" key="7">
    <source>
        <dbReference type="ARBA" id="ARBA00022827"/>
    </source>
</evidence>
<evidence type="ECO:0000256" key="4">
    <source>
        <dbReference type="ARBA" id="ARBA00022630"/>
    </source>
</evidence>
<feature type="signal peptide" evidence="13">
    <location>
        <begin position="1"/>
        <end position="17"/>
    </location>
</feature>
<dbReference type="GO" id="GO:0046872">
    <property type="term" value="F:metal ion binding"/>
    <property type="evidence" value="ECO:0007669"/>
    <property type="project" value="UniProtKB-UniRule"/>
</dbReference>
<accession>A0A1M5XSG2</accession>
<comment type="catalytic activity">
    <reaction evidence="10 11">
        <text>L-threonyl-[protein] + FAD = FMN-L-threonyl-[protein] + AMP + H(+)</text>
        <dbReference type="Rhea" id="RHEA:36847"/>
        <dbReference type="Rhea" id="RHEA-COMP:11060"/>
        <dbReference type="Rhea" id="RHEA-COMP:11061"/>
        <dbReference type="ChEBI" id="CHEBI:15378"/>
        <dbReference type="ChEBI" id="CHEBI:30013"/>
        <dbReference type="ChEBI" id="CHEBI:57692"/>
        <dbReference type="ChEBI" id="CHEBI:74257"/>
        <dbReference type="ChEBI" id="CHEBI:456215"/>
        <dbReference type="EC" id="2.7.1.180"/>
    </reaction>
</comment>
<organism evidence="14 15">
    <name type="scientific">Ferrimonas marina</name>
    <dbReference type="NCBI Taxonomy" id="299255"/>
    <lineage>
        <taxon>Bacteria</taxon>
        <taxon>Pseudomonadati</taxon>
        <taxon>Pseudomonadota</taxon>
        <taxon>Gammaproteobacteria</taxon>
        <taxon>Alteromonadales</taxon>
        <taxon>Ferrimonadaceae</taxon>
        <taxon>Ferrimonas</taxon>
    </lineage>
</organism>
<evidence type="ECO:0000256" key="6">
    <source>
        <dbReference type="ARBA" id="ARBA00022723"/>
    </source>
</evidence>
<keyword evidence="6 11" id="KW-0479">Metal-binding</keyword>
<comment type="similarity">
    <text evidence="1 11">Belongs to the ApbE family.</text>
</comment>
<proteinExistence type="inferred from homology"/>
<dbReference type="Gene3D" id="3.10.520.10">
    <property type="entry name" value="ApbE-like domains"/>
    <property type="match status" value="1"/>
</dbReference>
<keyword evidence="4 11" id="KW-0285">Flavoprotein</keyword>
<dbReference type="Proteomes" id="UP000184268">
    <property type="component" value="Unassembled WGS sequence"/>
</dbReference>
<reference evidence="15" key="1">
    <citation type="submission" date="2016-11" db="EMBL/GenBank/DDBJ databases">
        <authorList>
            <person name="Varghese N."/>
            <person name="Submissions S."/>
        </authorList>
    </citation>
    <scope>NUCLEOTIDE SEQUENCE [LARGE SCALE GENOMIC DNA]</scope>
    <source>
        <strain evidence="15">DSM 16917</strain>
    </source>
</reference>
<evidence type="ECO:0000256" key="1">
    <source>
        <dbReference type="ARBA" id="ARBA00008282"/>
    </source>
</evidence>
<keyword evidence="13" id="KW-0732">Signal</keyword>
<feature type="binding site" evidence="12">
    <location>
        <position position="166"/>
    </location>
    <ligand>
        <name>Mg(2+)</name>
        <dbReference type="ChEBI" id="CHEBI:18420"/>
    </ligand>
</feature>
<feature type="binding site" evidence="12">
    <location>
        <position position="280"/>
    </location>
    <ligand>
        <name>Mg(2+)</name>
        <dbReference type="ChEBI" id="CHEBI:18420"/>
    </ligand>
</feature>
<dbReference type="AlphaFoldDB" id="A0A1M5XSG2"/>
<evidence type="ECO:0000256" key="5">
    <source>
        <dbReference type="ARBA" id="ARBA00022679"/>
    </source>
</evidence>
<protein>
    <recommendedName>
        <fullName evidence="3 11">FAD:protein FMN transferase</fullName>
        <ecNumber evidence="2 11">2.7.1.180</ecNumber>
    </recommendedName>
    <alternativeName>
        <fullName evidence="9 11">Flavin transferase</fullName>
    </alternativeName>
</protein>
<feature type="binding site" evidence="12">
    <location>
        <position position="284"/>
    </location>
    <ligand>
        <name>Mg(2+)</name>
        <dbReference type="ChEBI" id="CHEBI:18420"/>
    </ligand>
</feature>
<keyword evidence="8 11" id="KW-0460">Magnesium</keyword>
<sequence length="330" mass="35579">MRLWLLLISLISATCWGQPVHQQIHGHTMGSAYEIHWSTLYPRNPAKLKAGVEELLVEVNASMSHFDPESQLSQFNRSEHGTPVDGLFATVMAEAILLHHETHGALDVTIAPLVELWGFGAQGETATPPAQSEIEQALARSGMHRLKLEDQHLVKQSAELTVNLGAIAKGFAVDQIAELLVQSGIRDFLINVGGEMRVQGVKADGSPWRIGIEHPDSEGQHHLLIIEPGNSAVATSGDYRNYFESAGQRFSHLIDPRSGMPISNGIASATVIHSSSMRADGYATAASVLGVEAALAMATELNMALMLVEVRDGQLVLHESPAFVQIRGAG</sequence>
<dbReference type="GO" id="GO:0016740">
    <property type="term" value="F:transferase activity"/>
    <property type="evidence" value="ECO:0007669"/>
    <property type="project" value="UniProtKB-UniRule"/>
</dbReference>
<evidence type="ECO:0000313" key="14">
    <source>
        <dbReference type="EMBL" id="SHI02740.1"/>
    </source>
</evidence>
<dbReference type="PANTHER" id="PTHR30040:SF2">
    <property type="entry name" value="FAD:PROTEIN FMN TRANSFERASE"/>
    <property type="match status" value="1"/>
</dbReference>
<dbReference type="EC" id="2.7.1.180" evidence="2 11"/>
<evidence type="ECO:0000256" key="2">
    <source>
        <dbReference type="ARBA" id="ARBA00011955"/>
    </source>
</evidence>
<keyword evidence="7 11" id="KW-0274">FAD</keyword>
<evidence type="ECO:0000256" key="11">
    <source>
        <dbReference type="PIRNR" id="PIRNR006268"/>
    </source>
</evidence>
<keyword evidence="5 11" id="KW-0808">Transferase</keyword>
<dbReference type="STRING" id="299255.SAMN02745129_3661"/>
<keyword evidence="14" id="KW-0449">Lipoprotein</keyword>
<dbReference type="OrthoDB" id="9778595at2"/>
<dbReference type="PIRSF" id="PIRSF006268">
    <property type="entry name" value="ApbE"/>
    <property type="match status" value="1"/>
</dbReference>
<evidence type="ECO:0000256" key="9">
    <source>
        <dbReference type="ARBA" id="ARBA00031306"/>
    </source>
</evidence>
<keyword evidence="15" id="KW-1185">Reference proteome</keyword>
<dbReference type="SUPFAM" id="SSF143631">
    <property type="entry name" value="ApbE-like"/>
    <property type="match status" value="1"/>
</dbReference>
<dbReference type="InterPro" id="IPR003374">
    <property type="entry name" value="ApbE-like_sf"/>
</dbReference>
<evidence type="ECO:0000256" key="12">
    <source>
        <dbReference type="PIRSR" id="PIRSR006268-2"/>
    </source>
</evidence>
<evidence type="ECO:0000256" key="3">
    <source>
        <dbReference type="ARBA" id="ARBA00016337"/>
    </source>
</evidence>
<gene>
    <name evidence="14" type="ORF">SAMN02745129_3661</name>
</gene>
<evidence type="ECO:0000256" key="13">
    <source>
        <dbReference type="SAM" id="SignalP"/>
    </source>
</evidence>
<evidence type="ECO:0000256" key="10">
    <source>
        <dbReference type="ARBA" id="ARBA00048540"/>
    </source>
</evidence>
<evidence type="ECO:0000256" key="8">
    <source>
        <dbReference type="ARBA" id="ARBA00022842"/>
    </source>
</evidence>
<evidence type="ECO:0000313" key="15">
    <source>
        <dbReference type="Proteomes" id="UP000184268"/>
    </source>
</evidence>
<dbReference type="InterPro" id="IPR024932">
    <property type="entry name" value="ApbE"/>
</dbReference>